<accession>X1K7W3</accession>
<evidence type="ECO:0000256" key="1">
    <source>
        <dbReference type="SAM" id="Coils"/>
    </source>
</evidence>
<dbReference type="Gene3D" id="3.30.450.20">
    <property type="entry name" value="PAS domain"/>
    <property type="match status" value="1"/>
</dbReference>
<evidence type="ECO:0000259" key="2">
    <source>
        <dbReference type="PROSITE" id="PS50112"/>
    </source>
</evidence>
<organism evidence="3">
    <name type="scientific">marine sediment metagenome</name>
    <dbReference type="NCBI Taxonomy" id="412755"/>
    <lineage>
        <taxon>unclassified sequences</taxon>
        <taxon>metagenomes</taxon>
        <taxon>ecological metagenomes</taxon>
    </lineage>
</organism>
<sequence>RDETLIQVLIQDITEKKEADLKLQKSEEELKILNRELEKIVLERTKELRESERKYRHLYENSPFSIALLNTKGKIIDVNSKTSKLFGYKKEDLIGKNYLKLSKRPTLLNTRFKSSLISSFKSFSLNKIKSI</sequence>
<keyword evidence="1" id="KW-0175">Coiled coil</keyword>
<reference evidence="3" key="1">
    <citation type="journal article" date="2014" name="Front. Microbiol.">
        <title>High frequency of phylogenetically diverse reductive dehalogenase-homologous genes in deep subseafloor sedimentary metagenomes.</title>
        <authorList>
            <person name="Kawai M."/>
            <person name="Futagami T."/>
            <person name="Toyoda A."/>
            <person name="Takaki Y."/>
            <person name="Nishi S."/>
            <person name="Hori S."/>
            <person name="Arai W."/>
            <person name="Tsubouchi T."/>
            <person name="Morono Y."/>
            <person name="Uchiyama I."/>
            <person name="Ito T."/>
            <person name="Fujiyama A."/>
            <person name="Inagaki F."/>
            <person name="Takami H."/>
        </authorList>
    </citation>
    <scope>NUCLEOTIDE SEQUENCE</scope>
    <source>
        <strain evidence="3">Expedition CK06-06</strain>
    </source>
</reference>
<dbReference type="InterPro" id="IPR000014">
    <property type="entry name" value="PAS"/>
</dbReference>
<gene>
    <name evidence="3" type="ORF">S03H2_63617</name>
</gene>
<dbReference type="PROSITE" id="PS50112">
    <property type="entry name" value="PAS"/>
    <property type="match status" value="1"/>
</dbReference>
<dbReference type="Pfam" id="PF00989">
    <property type="entry name" value="PAS"/>
    <property type="match status" value="1"/>
</dbReference>
<dbReference type="EMBL" id="BARU01041239">
    <property type="protein sequence ID" value="GAH86339.1"/>
    <property type="molecule type" value="Genomic_DNA"/>
</dbReference>
<feature type="domain" description="PAS" evidence="2">
    <location>
        <begin position="51"/>
        <end position="99"/>
    </location>
</feature>
<dbReference type="AlphaFoldDB" id="X1K7W3"/>
<feature type="non-terminal residue" evidence="3">
    <location>
        <position position="1"/>
    </location>
</feature>
<comment type="caution">
    <text evidence="3">The sequence shown here is derived from an EMBL/GenBank/DDBJ whole genome shotgun (WGS) entry which is preliminary data.</text>
</comment>
<dbReference type="CDD" id="cd00130">
    <property type="entry name" value="PAS"/>
    <property type="match status" value="1"/>
</dbReference>
<evidence type="ECO:0000313" key="3">
    <source>
        <dbReference type="EMBL" id="GAH86339.1"/>
    </source>
</evidence>
<dbReference type="InterPro" id="IPR035965">
    <property type="entry name" value="PAS-like_dom_sf"/>
</dbReference>
<dbReference type="SMART" id="SM00091">
    <property type="entry name" value="PAS"/>
    <property type="match status" value="1"/>
</dbReference>
<protein>
    <recommendedName>
        <fullName evidence="2">PAS domain-containing protein</fullName>
    </recommendedName>
</protein>
<feature type="coiled-coil region" evidence="1">
    <location>
        <begin position="16"/>
        <end position="54"/>
    </location>
</feature>
<dbReference type="NCBIfam" id="TIGR00229">
    <property type="entry name" value="sensory_box"/>
    <property type="match status" value="1"/>
</dbReference>
<dbReference type="InterPro" id="IPR013767">
    <property type="entry name" value="PAS_fold"/>
</dbReference>
<name>X1K7W3_9ZZZZ</name>
<proteinExistence type="predicted"/>
<dbReference type="SUPFAM" id="SSF55785">
    <property type="entry name" value="PYP-like sensor domain (PAS domain)"/>
    <property type="match status" value="1"/>
</dbReference>
<dbReference type="GO" id="GO:0006355">
    <property type="term" value="P:regulation of DNA-templated transcription"/>
    <property type="evidence" value="ECO:0007669"/>
    <property type="project" value="InterPro"/>
</dbReference>